<dbReference type="SMART" id="SM00332">
    <property type="entry name" value="PP2Cc"/>
    <property type="match status" value="1"/>
</dbReference>
<dbReference type="SMART" id="SM00331">
    <property type="entry name" value="PP2C_SIG"/>
    <property type="match status" value="1"/>
</dbReference>
<sequence length="252" mass="28490">MHMEYFADTDIGKYREKNEDYLYAKSNLFIVADGMGGHIAGEVASRIAVETFIENFNSSLKERSKKISANKKTDILDSSQIKELLLKSIKSANREIFSKAILQPEYYGMGTTFTGCCIQQDKAYTIHVGDSRLYIKRGSEFNLLTSDHTIVGELFRRGEISYEQTFNHPQRNYLTNVLGVVKNIDPDFFSHKVLPEDILLLCSDGLNSMLRDEDIANIIDKYKDTKDIAKNLIKGAIKKGGLDNITVIVVKI</sequence>
<dbReference type="EMBL" id="BART01000486">
    <property type="protein sequence ID" value="GAG72881.1"/>
    <property type="molecule type" value="Genomic_DNA"/>
</dbReference>
<dbReference type="PANTHER" id="PTHR47992">
    <property type="entry name" value="PROTEIN PHOSPHATASE"/>
    <property type="match status" value="1"/>
</dbReference>
<feature type="domain" description="PPM-type phosphatase" evidence="1">
    <location>
        <begin position="4"/>
        <end position="252"/>
    </location>
</feature>
<dbReference type="Gene3D" id="3.60.40.10">
    <property type="entry name" value="PPM-type phosphatase domain"/>
    <property type="match status" value="1"/>
</dbReference>
<dbReference type="InterPro" id="IPR001932">
    <property type="entry name" value="PPM-type_phosphatase-like_dom"/>
</dbReference>
<dbReference type="InterPro" id="IPR015655">
    <property type="entry name" value="PP2C"/>
</dbReference>
<dbReference type="SUPFAM" id="SSF81606">
    <property type="entry name" value="PP2C-like"/>
    <property type="match status" value="1"/>
</dbReference>
<evidence type="ECO:0000259" key="1">
    <source>
        <dbReference type="PROSITE" id="PS51746"/>
    </source>
</evidence>
<organism evidence="2">
    <name type="scientific">marine sediment metagenome</name>
    <dbReference type="NCBI Taxonomy" id="412755"/>
    <lineage>
        <taxon>unclassified sequences</taxon>
        <taxon>metagenomes</taxon>
        <taxon>ecological metagenomes</taxon>
    </lineage>
</organism>
<proteinExistence type="predicted"/>
<name>X1BL90_9ZZZZ</name>
<dbReference type="AlphaFoldDB" id="X1BL90"/>
<accession>X1BL90</accession>
<dbReference type="GO" id="GO:0004722">
    <property type="term" value="F:protein serine/threonine phosphatase activity"/>
    <property type="evidence" value="ECO:0007669"/>
    <property type="project" value="InterPro"/>
</dbReference>
<gene>
    <name evidence="2" type="ORF">S01H4_02285</name>
</gene>
<dbReference type="NCBIfam" id="NF033484">
    <property type="entry name" value="Stp1_PP2C_phos"/>
    <property type="match status" value="1"/>
</dbReference>
<dbReference type="Pfam" id="PF13672">
    <property type="entry name" value="PP2C_2"/>
    <property type="match status" value="1"/>
</dbReference>
<dbReference type="CDD" id="cd00143">
    <property type="entry name" value="PP2Cc"/>
    <property type="match status" value="1"/>
</dbReference>
<comment type="caution">
    <text evidence="2">The sequence shown here is derived from an EMBL/GenBank/DDBJ whole genome shotgun (WGS) entry which is preliminary data.</text>
</comment>
<reference evidence="2" key="1">
    <citation type="journal article" date="2014" name="Front. Microbiol.">
        <title>High frequency of phylogenetically diverse reductive dehalogenase-homologous genes in deep subseafloor sedimentary metagenomes.</title>
        <authorList>
            <person name="Kawai M."/>
            <person name="Futagami T."/>
            <person name="Toyoda A."/>
            <person name="Takaki Y."/>
            <person name="Nishi S."/>
            <person name="Hori S."/>
            <person name="Arai W."/>
            <person name="Tsubouchi T."/>
            <person name="Morono Y."/>
            <person name="Uchiyama I."/>
            <person name="Ito T."/>
            <person name="Fujiyama A."/>
            <person name="Inagaki F."/>
            <person name="Takami H."/>
        </authorList>
    </citation>
    <scope>NUCLEOTIDE SEQUENCE</scope>
    <source>
        <strain evidence="2">Expedition CK06-06</strain>
    </source>
</reference>
<dbReference type="PROSITE" id="PS51746">
    <property type="entry name" value="PPM_2"/>
    <property type="match status" value="1"/>
</dbReference>
<evidence type="ECO:0000313" key="2">
    <source>
        <dbReference type="EMBL" id="GAG72881.1"/>
    </source>
</evidence>
<dbReference type="InterPro" id="IPR036457">
    <property type="entry name" value="PPM-type-like_dom_sf"/>
</dbReference>
<protein>
    <recommendedName>
        <fullName evidence="1">PPM-type phosphatase domain-containing protein</fullName>
    </recommendedName>
</protein>